<sequence>MGCLVRFHGRLHESKCRQISPRTESVGSQGPTACDRLQAPDAYDAHERASIHERANNIHERASIHERANSIHERANNIHERANIHTYSNRELGCNRLRTSPSGCGNARRGSLSRKLNSVLEIVGCDRHLSESRHDKSSFEQLYADVEEVIESLNEELGDFEGIPLGNVLISVLLSA</sequence>
<keyword evidence="2" id="KW-1185">Reference proteome</keyword>
<feature type="non-terminal residue" evidence="1">
    <location>
        <position position="176"/>
    </location>
</feature>
<evidence type="ECO:0000313" key="1">
    <source>
        <dbReference type="EMBL" id="KAK3233310.1"/>
    </source>
</evidence>
<protein>
    <submittedName>
        <fullName evidence="1">Uncharacterized protein</fullName>
    </submittedName>
</protein>
<name>A0AAE0BC84_9CHLO</name>
<comment type="caution">
    <text evidence="1">The sequence shown here is derived from an EMBL/GenBank/DDBJ whole genome shotgun (WGS) entry which is preliminary data.</text>
</comment>
<evidence type="ECO:0000313" key="2">
    <source>
        <dbReference type="Proteomes" id="UP001190700"/>
    </source>
</evidence>
<accession>A0AAE0BC84</accession>
<gene>
    <name evidence="1" type="ORF">CYMTET_56392</name>
</gene>
<dbReference type="EMBL" id="LGRX02035755">
    <property type="protein sequence ID" value="KAK3233310.1"/>
    <property type="molecule type" value="Genomic_DNA"/>
</dbReference>
<reference evidence="1 2" key="1">
    <citation type="journal article" date="2015" name="Genome Biol. Evol.">
        <title>Comparative Genomics of a Bacterivorous Green Alga Reveals Evolutionary Causalities and Consequences of Phago-Mixotrophic Mode of Nutrition.</title>
        <authorList>
            <person name="Burns J.A."/>
            <person name="Paasch A."/>
            <person name="Narechania A."/>
            <person name="Kim E."/>
        </authorList>
    </citation>
    <scope>NUCLEOTIDE SEQUENCE [LARGE SCALE GENOMIC DNA]</scope>
    <source>
        <strain evidence="1 2">PLY_AMNH</strain>
    </source>
</reference>
<organism evidence="1 2">
    <name type="scientific">Cymbomonas tetramitiformis</name>
    <dbReference type="NCBI Taxonomy" id="36881"/>
    <lineage>
        <taxon>Eukaryota</taxon>
        <taxon>Viridiplantae</taxon>
        <taxon>Chlorophyta</taxon>
        <taxon>Pyramimonadophyceae</taxon>
        <taxon>Pyramimonadales</taxon>
        <taxon>Pyramimonadaceae</taxon>
        <taxon>Cymbomonas</taxon>
    </lineage>
</organism>
<proteinExistence type="predicted"/>
<dbReference type="AlphaFoldDB" id="A0AAE0BC84"/>
<dbReference type="Proteomes" id="UP001190700">
    <property type="component" value="Unassembled WGS sequence"/>
</dbReference>